<reference evidence="4 5" key="1">
    <citation type="submission" date="2020-02" db="EMBL/GenBank/DDBJ databases">
        <authorList>
            <person name="Zheng R.K."/>
            <person name="Sun C.M."/>
        </authorList>
    </citation>
    <scope>NUCLEOTIDE SEQUENCE [LARGE SCALE GENOMIC DNA]</scope>
    <source>
        <strain evidence="5">rifampicinis</strain>
    </source>
</reference>
<dbReference type="Gene3D" id="3.10.580.10">
    <property type="entry name" value="CBS-domain"/>
    <property type="match status" value="1"/>
</dbReference>
<dbReference type="EMBL" id="CP062983">
    <property type="protein sequence ID" value="QPC84794.1"/>
    <property type="molecule type" value="Genomic_DNA"/>
</dbReference>
<dbReference type="Proteomes" id="UP000594468">
    <property type="component" value="Chromosome"/>
</dbReference>
<dbReference type="AlphaFoldDB" id="A0A7S8IGL7"/>
<evidence type="ECO:0000256" key="1">
    <source>
        <dbReference type="ARBA" id="ARBA00023122"/>
    </source>
</evidence>
<dbReference type="CDD" id="cd04584">
    <property type="entry name" value="CBS_pair_AcuB_like"/>
    <property type="match status" value="1"/>
</dbReference>
<dbReference type="SMART" id="SM00116">
    <property type="entry name" value="CBS"/>
    <property type="match status" value="2"/>
</dbReference>
<evidence type="ECO:0000256" key="2">
    <source>
        <dbReference type="PROSITE-ProRule" id="PRU00703"/>
    </source>
</evidence>
<name>A0A7S8IGL7_9CHLR</name>
<keyword evidence="1 2" id="KW-0129">CBS domain</keyword>
<feature type="domain" description="CBS" evidence="3">
    <location>
        <begin position="83"/>
        <end position="140"/>
    </location>
</feature>
<dbReference type="InterPro" id="IPR051257">
    <property type="entry name" value="Diverse_CBS-Domain"/>
</dbReference>
<dbReference type="Pfam" id="PF00571">
    <property type="entry name" value="CBS"/>
    <property type="match status" value="2"/>
</dbReference>
<organism evidence="4 5">
    <name type="scientific">Phototrophicus methaneseepsis</name>
    <dbReference type="NCBI Taxonomy" id="2710758"/>
    <lineage>
        <taxon>Bacteria</taxon>
        <taxon>Bacillati</taxon>
        <taxon>Chloroflexota</taxon>
        <taxon>Candidatus Thermofontia</taxon>
        <taxon>Phototrophicales</taxon>
        <taxon>Phototrophicaceae</taxon>
        <taxon>Phototrophicus</taxon>
    </lineage>
</organism>
<dbReference type="PANTHER" id="PTHR43080">
    <property type="entry name" value="CBS DOMAIN-CONTAINING PROTEIN CBSX3, MITOCHONDRIAL"/>
    <property type="match status" value="1"/>
</dbReference>
<dbReference type="InterPro" id="IPR046342">
    <property type="entry name" value="CBS_dom_sf"/>
</dbReference>
<keyword evidence="5" id="KW-1185">Reference proteome</keyword>
<evidence type="ECO:0000313" key="4">
    <source>
        <dbReference type="EMBL" id="QPC84794.1"/>
    </source>
</evidence>
<gene>
    <name evidence="4" type="ORF">G4Y79_10585</name>
</gene>
<sequence length="142" mass="15895">MVSVGDVMTHDVVCIEAQGTLQEAIDLMDLRGCRHLVVIGEDGHVCGIVSDRDCRLALYSPYVLRERWQDESVLNHTRIQVIMTPYPLHVTSSLPLAHAAQKMLDHHINALVVIDRGEMVGIVTSSDVMRVYAQQRSYAEVD</sequence>
<dbReference type="KEGG" id="pmet:G4Y79_10585"/>
<dbReference type="PROSITE" id="PS51371">
    <property type="entry name" value="CBS"/>
    <property type="match status" value="2"/>
</dbReference>
<dbReference type="PANTHER" id="PTHR43080:SF2">
    <property type="entry name" value="CBS DOMAIN-CONTAINING PROTEIN"/>
    <property type="match status" value="1"/>
</dbReference>
<dbReference type="InterPro" id="IPR000644">
    <property type="entry name" value="CBS_dom"/>
</dbReference>
<evidence type="ECO:0000313" key="5">
    <source>
        <dbReference type="Proteomes" id="UP000594468"/>
    </source>
</evidence>
<proteinExistence type="predicted"/>
<accession>A0A7S8IGL7</accession>
<dbReference type="SUPFAM" id="SSF54631">
    <property type="entry name" value="CBS-domain pair"/>
    <property type="match status" value="1"/>
</dbReference>
<protein>
    <submittedName>
        <fullName evidence="4">CBS domain-containing protein</fullName>
    </submittedName>
</protein>
<dbReference type="RefSeq" id="WP_195172857.1">
    <property type="nucleotide sequence ID" value="NZ_CP062983.1"/>
</dbReference>
<feature type="domain" description="CBS" evidence="3">
    <location>
        <begin position="8"/>
        <end position="66"/>
    </location>
</feature>
<evidence type="ECO:0000259" key="3">
    <source>
        <dbReference type="PROSITE" id="PS51371"/>
    </source>
</evidence>